<dbReference type="InterPro" id="IPR002716">
    <property type="entry name" value="PIN_dom"/>
</dbReference>
<evidence type="ECO:0000256" key="2">
    <source>
        <dbReference type="ARBA" id="ARBA00022649"/>
    </source>
</evidence>
<evidence type="ECO:0000313" key="9">
    <source>
        <dbReference type="EMBL" id="SHG70700.1"/>
    </source>
</evidence>
<dbReference type="SUPFAM" id="SSF88723">
    <property type="entry name" value="PIN domain-like"/>
    <property type="match status" value="1"/>
</dbReference>
<dbReference type="PANTHER" id="PTHR33653:SF1">
    <property type="entry name" value="RIBONUCLEASE VAPC2"/>
    <property type="match status" value="1"/>
</dbReference>
<sequence>MFVLDTNVVSELRKARAGRADRNVTAWAQSVPSSALYLSVVAIMELENGIEAVRGRDPHQYSALRSWMDNFVLSAFAGRILDFDLPSAIRCAGLNRPQPRPLRDSMIAATALQHGMRVVTRDVGDFEGMVPVLNPWDDAAG</sequence>
<evidence type="ECO:0000259" key="8">
    <source>
        <dbReference type="Pfam" id="PF01850"/>
    </source>
</evidence>
<keyword evidence="6" id="KW-0460">Magnesium</keyword>
<dbReference type="EMBL" id="FQWZ01000002">
    <property type="protein sequence ID" value="SHG70700.1"/>
    <property type="molecule type" value="Genomic_DNA"/>
</dbReference>
<dbReference type="GO" id="GO:0004518">
    <property type="term" value="F:nuclease activity"/>
    <property type="evidence" value="ECO:0007669"/>
    <property type="project" value="UniProtKB-KW"/>
</dbReference>
<evidence type="ECO:0000256" key="4">
    <source>
        <dbReference type="ARBA" id="ARBA00022723"/>
    </source>
</evidence>
<comment type="cofactor">
    <cofactor evidence="1">
        <name>Mg(2+)</name>
        <dbReference type="ChEBI" id="CHEBI:18420"/>
    </cofactor>
</comment>
<dbReference type="InterPro" id="IPR050556">
    <property type="entry name" value="Type_II_TA_system_RNase"/>
</dbReference>
<evidence type="ECO:0000256" key="5">
    <source>
        <dbReference type="ARBA" id="ARBA00022801"/>
    </source>
</evidence>
<dbReference type="Proteomes" id="UP000199758">
    <property type="component" value="Unassembled WGS sequence"/>
</dbReference>
<keyword evidence="4" id="KW-0479">Metal-binding</keyword>
<evidence type="ECO:0000256" key="3">
    <source>
        <dbReference type="ARBA" id="ARBA00022722"/>
    </source>
</evidence>
<protein>
    <recommendedName>
        <fullName evidence="8">PIN domain-containing protein</fullName>
    </recommendedName>
</protein>
<dbReference type="GO" id="GO:0016787">
    <property type="term" value="F:hydrolase activity"/>
    <property type="evidence" value="ECO:0007669"/>
    <property type="project" value="UniProtKB-KW"/>
</dbReference>
<evidence type="ECO:0000256" key="1">
    <source>
        <dbReference type="ARBA" id="ARBA00001946"/>
    </source>
</evidence>
<dbReference type="InterPro" id="IPR029060">
    <property type="entry name" value="PIN-like_dom_sf"/>
</dbReference>
<dbReference type="STRING" id="490188.SAMN04488068_1195"/>
<gene>
    <name evidence="9" type="ORF">SAMN04488068_1195</name>
</gene>
<feature type="domain" description="PIN" evidence="8">
    <location>
        <begin position="3"/>
        <end position="122"/>
    </location>
</feature>
<keyword evidence="3" id="KW-0540">Nuclease</keyword>
<dbReference type="RefSeq" id="WP_072895239.1">
    <property type="nucleotide sequence ID" value="NZ_FQWZ01000002.1"/>
</dbReference>
<dbReference type="Pfam" id="PF01850">
    <property type="entry name" value="PIN"/>
    <property type="match status" value="1"/>
</dbReference>
<evidence type="ECO:0000256" key="6">
    <source>
        <dbReference type="ARBA" id="ARBA00022842"/>
    </source>
</evidence>
<evidence type="ECO:0000256" key="7">
    <source>
        <dbReference type="ARBA" id="ARBA00038093"/>
    </source>
</evidence>
<dbReference type="AlphaFoldDB" id="A0A1M5M0K2"/>
<dbReference type="PANTHER" id="PTHR33653">
    <property type="entry name" value="RIBONUCLEASE VAPC2"/>
    <property type="match status" value="1"/>
</dbReference>
<keyword evidence="5" id="KW-0378">Hydrolase</keyword>
<reference evidence="9 10" key="1">
    <citation type="submission" date="2016-11" db="EMBL/GenBank/DDBJ databases">
        <authorList>
            <person name="Jaros S."/>
            <person name="Januszkiewicz K."/>
            <person name="Wedrychowicz H."/>
        </authorList>
    </citation>
    <scope>NUCLEOTIDE SEQUENCE [LARGE SCALE GENOMIC DNA]</scope>
    <source>
        <strain evidence="9 10">CGMCC 1.7049</strain>
    </source>
</reference>
<evidence type="ECO:0000313" key="10">
    <source>
        <dbReference type="Proteomes" id="UP000199758"/>
    </source>
</evidence>
<dbReference type="Gene3D" id="3.40.50.1010">
    <property type="entry name" value="5'-nuclease"/>
    <property type="match status" value="1"/>
</dbReference>
<proteinExistence type="inferred from homology"/>
<keyword evidence="2" id="KW-1277">Toxin-antitoxin system</keyword>
<keyword evidence="10" id="KW-1185">Reference proteome</keyword>
<accession>A0A1M5M0K2</accession>
<dbReference type="CDD" id="cd18746">
    <property type="entry name" value="PIN_VapC4-5_FitB-like"/>
    <property type="match status" value="1"/>
</dbReference>
<organism evidence="9 10">
    <name type="scientific">Hydrocarboniphaga daqingensis</name>
    <dbReference type="NCBI Taxonomy" id="490188"/>
    <lineage>
        <taxon>Bacteria</taxon>
        <taxon>Pseudomonadati</taxon>
        <taxon>Pseudomonadota</taxon>
        <taxon>Gammaproteobacteria</taxon>
        <taxon>Nevskiales</taxon>
        <taxon>Nevskiaceae</taxon>
        <taxon>Hydrocarboniphaga</taxon>
    </lineage>
</organism>
<comment type="similarity">
    <text evidence="7">Belongs to the PINc/VapC protein family.</text>
</comment>
<dbReference type="GO" id="GO:0046872">
    <property type="term" value="F:metal ion binding"/>
    <property type="evidence" value="ECO:0007669"/>
    <property type="project" value="UniProtKB-KW"/>
</dbReference>
<dbReference type="OrthoDB" id="9804823at2"/>
<name>A0A1M5M0K2_9GAMM</name>